<reference evidence="4" key="1">
    <citation type="submission" date="2016-10" db="EMBL/GenBank/DDBJ databases">
        <title>CRISPR-Cas defence system in Roseofilum reptotaenium: evidence of a bacteriophage-cyanobacterium arms race in the coral black band disease.</title>
        <authorList>
            <person name="Buerger P."/>
            <person name="Wood-Charlson E.M."/>
            <person name="Weynberg K.D."/>
            <person name="Willis B."/>
            <person name="Van Oppen M.J."/>
        </authorList>
    </citation>
    <scope>NUCLEOTIDE SEQUENCE [LARGE SCALE GENOMIC DNA]</scope>
    <source>
        <strain evidence="4">AO1-A</strain>
    </source>
</reference>
<dbReference type="Proteomes" id="UP000183940">
    <property type="component" value="Unassembled WGS sequence"/>
</dbReference>
<keyword evidence="2" id="KW-0812">Transmembrane</keyword>
<feature type="compositionally biased region" description="Low complexity" evidence="1">
    <location>
        <begin position="358"/>
        <end position="371"/>
    </location>
</feature>
<feature type="transmembrane region" description="Helical" evidence="2">
    <location>
        <begin position="317"/>
        <end position="338"/>
    </location>
</feature>
<gene>
    <name evidence="4" type="ORF">BI308_00390</name>
</gene>
<feature type="region of interest" description="Disordered" evidence="1">
    <location>
        <begin position="385"/>
        <end position="416"/>
    </location>
</feature>
<evidence type="ECO:0000313" key="5">
    <source>
        <dbReference type="Proteomes" id="UP000183940"/>
    </source>
</evidence>
<protein>
    <recommendedName>
        <fullName evidence="3">Peptidase C14 caspase domain-containing protein</fullName>
    </recommendedName>
</protein>
<dbReference type="GO" id="GO:0006508">
    <property type="term" value="P:proteolysis"/>
    <property type="evidence" value="ECO:0007669"/>
    <property type="project" value="InterPro"/>
</dbReference>
<evidence type="ECO:0000259" key="3">
    <source>
        <dbReference type="Pfam" id="PF00656"/>
    </source>
</evidence>
<feature type="domain" description="Peptidase C14 caspase" evidence="3">
    <location>
        <begin position="5"/>
        <end position="229"/>
    </location>
</feature>
<dbReference type="InterPro" id="IPR029030">
    <property type="entry name" value="Caspase-like_dom_sf"/>
</dbReference>
<sequence>MGKTRAIAIGINQYQYFQPLSYAQQDAQAFCDFWTYQAGLSLDQCLLLSEVSQPIQGESTYPDRPTIEGWMEKISSGNHPQFQLDPEDRLWLFFSGYGSSVDGQDYLMPIDSDPNQVSTTGISMAWLFNSLANLPTQNLLVVLDMNRPSSLQIGGLLGNQTANLARELEIATLLSCQPGQFSQETLELRQGLFTAALLEGLRSGQCSTLASLDHYLHRRLMELSDQHNRPNQQALMVVNPPGRVHRVILPIEETETEEAFSQSSSTAEPLSVPSGSGVIPQPSPVAQKTSTDIHKPMEPDKKPQSQDPKSNEEDAQFWRLLILAWGGIALILIGGVFLRNRNALTTVETPPSPAVTDPVAGSPAPTPAASPSEVVVIPAPADSPVAATPAPSPAVPQAPATVATPAPAPQPQPASAPTLTQVTSILGSQQASLYVKAIEEARKISADNPNYAEAQGKIELWSQAIMDIAMGRAAQGQFEGAIAAAQLVPPEVSAYSAAQSSITTWQQQAAQAKANQVVIQQASSKIKANQASSYNQAIAQVKTIGADQPRYNQAQTLANQWSSEILKIAYRRLASDGPAQAIAAAKLVPENTGAYAEAQRAIAVWQTRL</sequence>
<name>A0A1L9QXQ5_9CYAN</name>
<dbReference type="EMBL" id="MLAW01000001">
    <property type="protein sequence ID" value="OJJ27468.1"/>
    <property type="molecule type" value="Genomic_DNA"/>
</dbReference>
<dbReference type="Pfam" id="PF00656">
    <property type="entry name" value="Peptidase_C14"/>
    <property type="match status" value="1"/>
</dbReference>
<keyword evidence="2" id="KW-1133">Transmembrane helix</keyword>
<comment type="caution">
    <text evidence="4">The sequence shown here is derived from an EMBL/GenBank/DDBJ whole genome shotgun (WGS) entry which is preliminary data.</text>
</comment>
<feature type="region of interest" description="Disordered" evidence="1">
    <location>
        <begin position="255"/>
        <end position="311"/>
    </location>
</feature>
<keyword evidence="2" id="KW-0472">Membrane</keyword>
<feature type="compositionally biased region" description="Polar residues" evidence="1">
    <location>
        <begin position="259"/>
        <end position="268"/>
    </location>
</feature>
<dbReference type="Gene3D" id="3.40.50.1460">
    <property type="match status" value="1"/>
</dbReference>
<organism evidence="4 5">
    <name type="scientific">Roseofilum reptotaenium AO1-A</name>
    <dbReference type="NCBI Taxonomy" id="1925591"/>
    <lineage>
        <taxon>Bacteria</taxon>
        <taxon>Bacillati</taxon>
        <taxon>Cyanobacteriota</taxon>
        <taxon>Cyanophyceae</taxon>
        <taxon>Desertifilales</taxon>
        <taxon>Desertifilaceae</taxon>
        <taxon>Roseofilum</taxon>
    </lineage>
</organism>
<evidence type="ECO:0000256" key="2">
    <source>
        <dbReference type="SAM" id="Phobius"/>
    </source>
</evidence>
<dbReference type="GO" id="GO:0004197">
    <property type="term" value="F:cysteine-type endopeptidase activity"/>
    <property type="evidence" value="ECO:0007669"/>
    <property type="project" value="InterPro"/>
</dbReference>
<evidence type="ECO:0000313" key="4">
    <source>
        <dbReference type="EMBL" id="OJJ27468.1"/>
    </source>
</evidence>
<proteinExistence type="predicted"/>
<keyword evidence="5" id="KW-1185">Reference proteome</keyword>
<feature type="region of interest" description="Disordered" evidence="1">
    <location>
        <begin position="347"/>
        <end position="371"/>
    </location>
</feature>
<dbReference type="STRING" id="1925591.BI308_00390"/>
<feature type="compositionally biased region" description="Basic and acidic residues" evidence="1">
    <location>
        <begin position="291"/>
        <end position="311"/>
    </location>
</feature>
<dbReference type="InterPro" id="IPR011600">
    <property type="entry name" value="Pept_C14_caspase"/>
</dbReference>
<dbReference type="SUPFAM" id="SSF52129">
    <property type="entry name" value="Caspase-like"/>
    <property type="match status" value="1"/>
</dbReference>
<dbReference type="AlphaFoldDB" id="A0A1L9QXQ5"/>
<accession>A0A1L9QXQ5</accession>
<evidence type="ECO:0000256" key="1">
    <source>
        <dbReference type="SAM" id="MobiDB-lite"/>
    </source>
</evidence>